<dbReference type="KEGG" id="mdx:BTO20_31310"/>
<dbReference type="GO" id="GO:0016614">
    <property type="term" value="F:oxidoreductase activity, acting on CH-OH group of donors"/>
    <property type="evidence" value="ECO:0007669"/>
    <property type="project" value="InterPro"/>
</dbReference>
<dbReference type="InterPro" id="IPR036188">
    <property type="entry name" value="FAD/NAD-bd_sf"/>
</dbReference>
<organism evidence="9 10">
    <name type="scientific">Mycobacterium dioxanotrophicus</name>
    <dbReference type="NCBI Taxonomy" id="482462"/>
    <lineage>
        <taxon>Bacteria</taxon>
        <taxon>Bacillati</taxon>
        <taxon>Actinomycetota</taxon>
        <taxon>Actinomycetes</taxon>
        <taxon>Mycobacteriales</taxon>
        <taxon>Mycobacteriaceae</taxon>
        <taxon>Mycobacterium</taxon>
    </lineage>
</organism>
<dbReference type="RefSeq" id="WP_087079757.1">
    <property type="nucleotide sequence ID" value="NZ_CP020809.1"/>
</dbReference>
<dbReference type="Pfam" id="PF01494">
    <property type="entry name" value="FAD_binding_3"/>
    <property type="match status" value="1"/>
</dbReference>
<dbReference type="Pfam" id="PF05199">
    <property type="entry name" value="GMC_oxred_C"/>
    <property type="match status" value="1"/>
</dbReference>
<dbReference type="AlphaFoldDB" id="A0A1Y0CB18"/>
<evidence type="ECO:0000313" key="9">
    <source>
        <dbReference type="EMBL" id="ART72451.1"/>
    </source>
</evidence>
<evidence type="ECO:0000256" key="2">
    <source>
        <dbReference type="ARBA" id="ARBA00010790"/>
    </source>
</evidence>
<keyword evidence="10" id="KW-1185">Reference proteome</keyword>
<keyword evidence="4" id="KW-0274">FAD</keyword>
<evidence type="ECO:0000256" key="1">
    <source>
        <dbReference type="ARBA" id="ARBA00001974"/>
    </source>
</evidence>
<dbReference type="InterPro" id="IPR002938">
    <property type="entry name" value="FAD-bd"/>
</dbReference>
<dbReference type="SUPFAM" id="SSF51905">
    <property type="entry name" value="FAD/NAD(P)-binding domain"/>
    <property type="match status" value="1"/>
</dbReference>
<dbReference type="Gene3D" id="3.50.50.60">
    <property type="entry name" value="FAD/NAD(P)-binding domain"/>
    <property type="match status" value="2"/>
</dbReference>
<keyword evidence="3" id="KW-0285">Flavoprotein</keyword>
<evidence type="ECO:0000256" key="3">
    <source>
        <dbReference type="ARBA" id="ARBA00022630"/>
    </source>
</evidence>
<name>A0A1Y0CB18_9MYCO</name>
<reference evidence="9 10" key="1">
    <citation type="submission" date="2017-04" db="EMBL/GenBank/DDBJ databases">
        <title>Whole Genome Sequence of 1,4-Dioxane Degrading Bacterium Mycobacterium dioxanotrophicus PH-06.</title>
        <authorList>
            <person name="He Y."/>
        </authorList>
    </citation>
    <scope>NUCLEOTIDE SEQUENCE [LARGE SCALE GENOMIC DNA]</scope>
    <source>
        <strain evidence="9 10">PH-06</strain>
    </source>
</reference>
<proteinExistence type="inferred from homology"/>
<feature type="region of interest" description="Disordered" evidence="6">
    <location>
        <begin position="566"/>
        <end position="585"/>
    </location>
</feature>
<feature type="domain" description="FAD-binding" evidence="7">
    <location>
        <begin position="15"/>
        <end position="46"/>
    </location>
</feature>
<protein>
    <submittedName>
        <fullName evidence="9">Choline dehydrogenase</fullName>
    </submittedName>
</protein>
<evidence type="ECO:0000259" key="8">
    <source>
        <dbReference type="Pfam" id="PF05199"/>
    </source>
</evidence>
<evidence type="ECO:0000313" key="10">
    <source>
        <dbReference type="Proteomes" id="UP000195331"/>
    </source>
</evidence>
<dbReference type="OrthoDB" id="9798604at2"/>
<comment type="similarity">
    <text evidence="2">Belongs to the GMC oxidoreductase family.</text>
</comment>
<dbReference type="PANTHER" id="PTHR42784">
    <property type="entry name" value="PYRANOSE 2-OXIDASE"/>
    <property type="match status" value="1"/>
</dbReference>
<comment type="cofactor">
    <cofactor evidence="1">
        <name>FAD</name>
        <dbReference type="ChEBI" id="CHEBI:57692"/>
    </cofactor>
</comment>
<dbReference type="Proteomes" id="UP000195331">
    <property type="component" value="Chromosome"/>
</dbReference>
<dbReference type="InterPro" id="IPR051473">
    <property type="entry name" value="P2Ox-like"/>
</dbReference>
<evidence type="ECO:0000256" key="4">
    <source>
        <dbReference type="ARBA" id="ARBA00022827"/>
    </source>
</evidence>
<gene>
    <name evidence="9" type="ORF">BTO20_31310</name>
</gene>
<dbReference type="GO" id="GO:0071949">
    <property type="term" value="F:FAD binding"/>
    <property type="evidence" value="ECO:0007669"/>
    <property type="project" value="InterPro"/>
</dbReference>
<dbReference type="PRINTS" id="PR00420">
    <property type="entry name" value="RNGMNOXGNASE"/>
</dbReference>
<dbReference type="InterPro" id="IPR007867">
    <property type="entry name" value="GMC_OxRtase_C"/>
</dbReference>
<accession>A0A1Y0CB18</accession>
<evidence type="ECO:0000256" key="6">
    <source>
        <dbReference type="SAM" id="MobiDB-lite"/>
    </source>
</evidence>
<feature type="domain" description="Glucose-methanol-choline oxidoreductase C-terminal" evidence="8">
    <location>
        <begin position="419"/>
        <end position="545"/>
    </location>
</feature>
<dbReference type="EMBL" id="CP020809">
    <property type="protein sequence ID" value="ART72451.1"/>
    <property type="molecule type" value="Genomic_DNA"/>
</dbReference>
<evidence type="ECO:0000256" key="5">
    <source>
        <dbReference type="ARBA" id="ARBA00023002"/>
    </source>
</evidence>
<sequence length="585" mass="64241">MIRRREDFATGSVIETDVVVVGGGPIGIVTALELAKAGVRVALIESGLEHQDPVTQDLAVPASPQNDYFHLRSEVSVRRQLGGTTALWGGRCVKFDPVDFEDRRITAHAPWPINYDDVEPYWQRACDWAVCGRAAFNAREIPEIAHRDMVTGLPDDAVRTSDLERWSLPTRFGRTYASALRDVSGPEVWTGLTCVEIVTTDEGDRVDHLVVKTLDGRVGTVVATEYVIAAGGLEATRLLLVSDRRHPGGLGNAGGHLGHWYMSHVVCRVAVAQFADDSVIHAHERDSEGVYVRRRFTFSPQLQRRLGMPNAAVWLVNPPISNPEHRSGALSGVYLALISPIGRFLLAQAIREQHIETGLAPQIGAHLCNVLRDLLPSMGFAVTFCYARFLRRGRKAPGFVVRSPDNRYLLQYHGEHLPHWASRVELSSERDALGMRRICTHMCFTEADYEGVRRALGQVDAHLREHAVGHVEWLSDDVEELIHRDLKLVGGLHQVGTTRMSETPDGGVVDRNLEVHGVKGLYVASTSVFPTSGQANPTLLGIALGLRLADRLVAARNGQFSVDRTVTPIHRRGGPPHSAGASAVS</sequence>
<dbReference type="PANTHER" id="PTHR42784:SF1">
    <property type="entry name" value="PYRANOSE 2-OXIDASE"/>
    <property type="match status" value="1"/>
</dbReference>
<evidence type="ECO:0000259" key="7">
    <source>
        <dbReference type="Pfam" id="PF01494"/>
    </source>
</evidence>
<keyword evidence="5" id="KW-0560">Oxidoreductase</keyword>